<protein>
    <recommendedName>
        <fullName evidence="1">BTB domain-containing protein</fullName>
    </recommendedName>
</protein>
<dbReference type="InterPro" id="IPR011333">
    <property type="entry name" value="SKP1/BTB/POZ_sf"/>
</dbReference>
<accession>A0A074WYI6</accession>
<dbReference type="Gene3D" id="3.30.710.10">
    <property type="entry name" value="Potassium Channel Kv1.1, Chain A"/>
    <property type="match status" value="1"/>
</dbReference>
<dbReference type="SUPFAM" id="SSF54695">
    <property type="entry name" value="POZ domain"/>
    <property type="match status" value="1"/>
</dbReference>
<sequence length="255" mass="29852">MTSATLGFQHAKNFNIAKVSTGEESEEDPSVLRFNDSIFADVTLHFDDISMLYDKQILNACPIFFQAFNEQKHTEFTIEKYSKNAVMTLLSHIYDNGLKFDQSIVYSKLSNEDLFPQTWNLVRHCAEVFCLADEYQLPVLRSQAQANIMSIRRRAMQLKDNLVITIVNSKITDIYNDNWFLDMGILDELATQCLEYECVKEDDHHWMYRKIDGEWVAVFEEWERLVKRLNVLDPGMTPIPMDRGQPKSEADRWTW</sequence>
<dbReference type="AlphaFoldDB" id="A0A074WYI6"/>
<dbReference type="Pfam" id="PF00651">
    <property type="entry name" value="BTB"/>
    <property type="match status" value="1"/>
</dbReference>
<dbReference type="PROSITE" id="PS50097">
    <property type="entry name" value="BTB"/>
    <property type="match status" value="1"/>
</dbReference>
<dbReference type="GeneID" id="25416595"/>
<gene>
    <name evidence="2" type="ORF">M436DRAFT_80294</name>
</gene>
<name>A0A074WYI6_9PEZI</name>
<evidence type="ECO:0000313" key="3">
    <source>
        <dbReference type="Proteomes" id="UP000027730"/>
    </source>
</evidence>
<dbReference type="OrthoDB" id="3931133at2759"/>
<dbReference type="InterPro" id="IPR000210">
    <property type="entry name" value="BTB/POZ_dom"/>
</dbReference>
<reference evidence="2 3" key="1">
    <citation type="journal article" date="2014" name="BMC Genomics">
        <title>Genome sequencing of four Aureobasidium pullulans varieties: biotechnological potential, stress tolerance, and description of new species.</title>
        <authorList>
            <person name="Gostin Ar C."/>
            <person name="Ohm R.A."/>
            <person name="Kogej T."/>
            <person name="Sonjak S."/>
            <person name="Turk M."/>
            <person name="Zajc J."/>
            <person name="Zalar P."/>
            <person name="Grube M."/>
            <person name="Sun H."/>
            <person name="Han J."/>
            <person name="Sharma A."/>
            <person name="Chiniquy J."/>
            <person name="Ngan C.Y."/>
            <person name="Lipzen A."/>
            <person name="Barry K."/>
            <person name="Grigoriev I.V."/>
            <person name="Gunde-Cimerman N."/>
        </authorList>
    </citation>
    <scope>NUCLEOTIDE SEQUENCE [LARGE SCALE GENOMIC DNA]</scope>
    <source>
        <strain evidence="2 3">CBS 147.97</strain>
    </source>
</reference>
<evidence type="ECO:0000259" key="1">
    <source>
        <dbReference type="PROSITE" id="PS50097"/>
    </source>
</evidence>
<keyword evidence="3" id="KW-1185">Reference proteome</keyword>
<feature type="domain" description="BTB" evidence="1">
    <location>
        <begin position="40"/>
        <end position="102"/>
    </location>
</feature>
<dbReference type="EMBL" id="KL584706">
    <property type="protein sequence ID" value="KEQ74832.1"/>
    <property type="molecule type" value="Genomic_DNA"/>
</dbReference>
<dbReference type="HOGENOM" id="CLU_1089824_0_0_1"/>
<proteinExistence type="predicted"/>
<organism evidence="2 3">
    <name type="scientific">Aureobasidium namibiae CBS 147.97</name>
    <dbReference type="NCBI Taxonomy" id="1043004"/>
    <lineage>
        <taxon>Eukaryota</taxon>
        <taxon>Fungi</taxon>
        <taxon>Dikarya</taxon>
        <taxon>Ascomycota</taxon>
        <taxon>Pezizomycotina</taxon>
        <taxon>Dothideomycetes</taxon>
        <taxon>Dothideomycetidae</taxon>
        <taxon>Dothideales</taxon>
        <taxon>Saccotheciaceae</taxon>
        <taxon>Aureobasidium</taxon>
    </lineage>
</organism>
<evidence type="ECO:0000313" key="2">
    <source>
        <dbReference type="EMBL" id="KEQ74832.1"/>
    </source>
</evidence>
<dbReference type="RefSeq" id="XP_013429316.1">
    <property type="nucleotide sequence ID" value="XM_013573862.1"/>
</dbReference>
<dbReference type="Proteomes" id="UP000027730">
    <property type="component" value="Unassembled WGS sequence"/>
</dbReference>